<keyword evidence="3 5" id="KW-1133">Transmembrane helix</keyword>
<keyword evidence="2 5" id="KW-0812">Transmembrane</keyword>
<gene>
    <name evidence="7" type="ORF">MUN68_004690</name>
</gene>
<dbReference type="Proteomes" id="UP001202717">
    <property type="component" value="Chromosome"/>
</dbReference>
<dbReference type="PANTHER" id="PTHR11863">
    <property type="entry name" value="STEROL DESATURASE"/>
    <property type="match status" value="1"/>
</dbReference>
<dbReference type="EMBL" id="CP116221">
    <property type="protein sequence ID" value="WCO02794.1"/>
    <property type="molecule type" value="Genomic_DNA"/>
</dbReference>
<sequence>MDYLISNFGMIKAFVIAISIVFIRYLFFSGITYSVFYLFKKKALKHKRIQKNYPKAIKIKNEIKHSFFTAIVFGGIGLFIYALKINGFTKIYTDFSLYGLEYFIFSILIMLLIHDTYFYWMHRLVHHPKLFGIVHKIHHQSRNPTPFTAFSFDITEAIIEAAIIPIIILVLPVHPLAIFIFFNISLAFNIMGHLGYEFLPPWFINHPVLKWINTSTHHNMHHQKGNANYGLYFNFWDTLMKTNHKQYQKKFYAITSKNKKKSIAA</sequence>
<keyword evidence="4 5" id="KW-0472">Membrane</keyword>
<protein>
    <submittedName>
        <fullName evidence="7">Sterol desaturase family protein</fullName>
    </submittedName>
</protein>
<evidence type="ECO:0000256" key="5">
    <source>
        <dbReference type="SAM" id="Phobius"/>
    </source>
</evidence>
<feature type="transmembrane region" description="Helical" evidence="5">
    <location>
        <begin position="13"/>
        <end position="39"/>
    </location>
</feature>
<evidence type="ECO:0000313" key="7">
    <source>
        <dbReference type="EMBL" id="WCO02794.1"/>
    </source>
</evidence>
<keyword evidence="8" id="KW-1185">Reference proteome</keyword>
<feature type="transmembrane region" description="Helical" evidence="5">
    <location>
        <begin position="102"/>
        <end position="120"/>
    </location>
</feature>
<dbReference type="InterPro" id="IPR006694">
    <property type="entry name" value="Fatty_acid_hydroxylase"/>
</dbReference>
<dbReference type="InterPro" id="IPR050307">
    <property type="entry name" value="Sterol_Desaturase_Related"/>
</dbReference>
<dbReference type="Pfam" id="PF04116">
    <property type="entry name" value="FA_hydroxylase"/>
    <property type="match status" value="1"/>
</dbReference>
<name>A0ABY7S0V2_9FLAO</name>
<accession>A0ABY7S0V2</accession>
<feature type="transmembrane region" description="Helical" evidence="5">
    <location>
        <begin position="65"/>
        <end position="82"/>
    </location>
</feature>
<evidence type="ECO:0000256" key="2">
    <source>
        <dbReference type="ARBA" id="ARBA00022692"/>
    </source>
</evidence>
<evidence type="ECO:0000256" key="4">
    <source>
        <dbReference type="ARBA" id="ARBA00023136"/>
    </source>
</evidence>
<evidence type="ECO:0000256" key="1">
    <source>
        <dbReference type="ARBA" id="ARBA00004370"/>
    </source>
</evidence>
<evidence type="ECO:0000259" key="6">
    <source>
        <dbReference type="Pfam" id="PF04116"/>
    </source>
</evidence>
<comment type="subcellular location">
    <subcellularLocation>
        <location evidence="1">Membrane</location>
    </subcellularLocation>
</comment>
<organism evidence="7 8">
    <name type="scientific">Psychroserpens ponticola</name>
    <dbReference type="NCBI Taxonomy" id="2932268"/>
    <lineage>
        <taxon>Bacteria</taxon>
        <taxon>Pseudomonadati</taxon>
        <taxon>Bacteroidota</taxon>
        <taxon>Flavobacteriia</taxon>
        <taxon>Flavobacteriales</taxon>
        <taxon>Flavobacteriaceae</taxon>
        <taxon>Psychroserpens</taxon>
    </lineage>
</organism>
<evidence type="ECO:0000256" key="3">
    <source>
        <dbReference type="ARBA" id="ARBA00022989"/>
    </source>
</evidence>
<proteinExistence type="predicted"/>
<feature type="domain" description="Fatty acid hydroxylase" evidence="6">
    <location>
        <begin position="108"/>
        <end position="242"/>
    </location>
</feature>
<reference evidence="7 8" key="1">
    <citation type="submission" date="2023-01" db="EMBL/GenBank/DDBJ databases">
        <title>Psychroserpens ponticola sp. nov., isolated from seawater.</title>
        <authorList>
            <person name="Kristyanto S."/>
            <person name="Jung J."/>
            <person name="Kim J.M."/>
            <person name="Jeon C.O."/>
        </authorList>
    </citation>
    <scope>NUCLEOTIDE SEQUENCE [LARGE SCALE GENOMIC DNA]</scope>
    <source>
        <strain evidence="7 8">MSW6</strain>
    </source>
</reference>
<dbReference type="RefSeq" id="WP_249997212.1">
    <property type="nucleotide sequence ID" value="NZ_CP116221.1"/>
</dbReference>
<evidence type="ECO:0000313" key="8">
    <source>
        <dbReference type="Proteomes" id="UP001202717"/>
    </source>
</evidence>